<dbReference type="PANTHER" id="PTHR13055:SF12">
    <property type="entry name" value="LD40707P"/>
    <property type="match status" value="1"/>
</dbReference>
<gene>
    <name evidence="11" type="ORF">BINO364_LOCUS3097</name>
</gene>
<dbReference type="PANTHER" id="PTHR13055">
    <property type="entry name" value="TUMOR ENDOTHELIAL MARKER 7 RELATED"/>
    <property type="match status" value="1"/>
</dbReference>
<evidence type="ECO:0000313" key="12">
    <source>
        <dbReference type="Proteomes" id="UP000838878"/>
    </source>
</evidence>
<dbReference type="AlphaFoldDB" id="A0A8J9Y2D8"/>
<dbReference type="Gene3D" id="3.30.1680.10">
    <property type="entry name" value="ligand-binding face of the semaphorins, domain 2"/>
    <property type="match status" value="1"/>
</dbReference>
<evidence type="ECO:0000259" key="10">
    <source>
        <dbReference type="SMART" id="SM00423"/>
    </source>
</evidence>
<evidence type="ECO:0000256" key="4">
    <source>
        <dbReference type="ARBA" id="ARBA00022989"/>
    </source>
</evidence>
<accession>A0A8J9Y2D8</accession>
<dbReference type="EMBL" id="OV170231">
    <property type="protein sequence ID" value="CAH0716304.1"/>
    <property type="molecule type" value="Genomic_DNA"/>
</dbReference>
<keyword evidence="6" id="KW-0325">Glycoprotein</keyword>
<feature type="compositionally biased region" description="Polar residues" evidence="7">
    <location>
        <begin position="70"/>
        <end position="82"/>
    </location>
</feature>
<dbReference type="GO" id="GO:0016020">
    <property type="term" value="C:membrane"/>
    <property type="evidence" value="ECO:0007669"/>
    <property type="project" value="UniProtKB-SubCell"/>
</dbReference>
<dbReference type="OrthoDB" id="6285106at2759"/>
<feature type="compositionally biased region" description="Low complexity" evidence="7">
    <location>
        <begin position="60"/>
        <end position="69"/>
    </location>
</feature>
<dbReference type="Proteomes" id="UP000838878">
    <property type="component" value="Chromosome 11"/>
</dbReference>
<dbReference type="InterPro" id="IPR031152">
    <property type="entry name" value="PLXDC"/>
</dbReference>
<protein>
    <recommendedName>
        <fullName evidence="10">PSI domain-containing protein</fullName>
    </recommendedName>
</protein>
<feature type="signal peptide" evidence="9">
    <location>
        <begin position="1"/>
        <end position="15"/>
    </location>
</feature>
<reference evidence="11" key="1">
    <citation type="submission" date="2021-12" db="EMBL/GenBank/DDBJ databases">
        <authorList>
            <person name="Martin H S."/>
        </authorList>
    </citation>
    <scope>NUCLEOTIDE SEQUENCE</scope>
</reference>
<evidence type="ECO:0000313" key="11">
    <source>
        <dbReference type="EMBL" id="CAH0716304.1"/>
    </source>
</evidence>
<keyword evidence="12" id="KW-1185">Reference proteome</keyword>
<feature type="region of interest" description="Disordered" evidence="7">
    <location>
        <begin position="415"/>
        <end position="444"/>
    </location>
</feature>
<dbReference type="InterPro" id="IPR016201">
    <property type="entry name" value="PSI"/>
</dbReference>
<feature type="chain" id="PRO_5035420924" description="PSI domain-containing protein" evidence="9">
    <location>
        <begin position="16"/>
        <end position="540"/>
    </location>
</feature>
<evidence type="ECO:0000256" key="7">
    <source>
        <dbReference type="SAM" id="MobiDB-lite"/>
    </source>
</evidence>
<sequence length="540" mass="59968">MLIFVTFSFTFVATADLTYTVHNSPLSQSYNIIPQFVPYEHDRLRRDVDSASAYSVSATSSSSSTTSVTPKNTANSTNITNEAESSSSIASTVVTKVPLLGVNGSGILHVNITGSSSNSPKVSDPILPDDDISDVFRWLTPDIIKAQHNLSEIITENHSFYNSSFIGNPDYFREYWANISKNQADVHELLSNSHRRATTLTLKFDFPFYGHSVPNITVATGGFIYTGDHVHNWLAATQYIAPLMANFDTKLSNDSVVKMSDDGEKFSVFWENVTLQENPTKKFTFAATLYKNGDIIFAYKDIPIIVQDINDTEHPVKVGISDAYLSDKIFFHVRRKTIYEYHRASFKNHEITNNTILKLVALPTCLQYNSCQECVNHDTGFNCTWCENIKKCSSGTDRNKQDWLIRNCERSSISNESSCPASAGETHVDPPAGGNTAYTTDTRSPHDTAVVNAVESQTPQVSKMKYPAGAGPPEEQYASPVGGVVAAFLAVTLVCCLAAWLMYAFKNPHTRSGQLLIKYRPSQWSWRRGEARYTAATIHM</sequence>
<evidence type="ECO:0000256" key="2">
    <source>
        <dbReference type="ARBA" id="ARBA00022692"/>
    </source>
</evidence>
<comment type="subcellular location">
    <subcellularLocation>
        <location evidence="1">Membrane</location>
        <topology evidence="1">Single-pass type I membrane protein</topology>
    </subcellularLocation>
</comment>
<keyword evidence="3 9" id="KW-0732">Signal</keyword>
<dbReference type="Pfam" id="PF01437">
    <property type="entry name" value="PSI"/>
    <property type="match status" value="1"/>
</dbReference>
<evidence type="ECO:0000256" key="5">
    <source>
        <dbReference type="ARBA" id="ARBA00023136"/>
    </source>
</evidence>
<dbReference type="InterPro" id="IPR002165">
    <property type="entry name" value="Plexin_repeat"/>
</dbReference>
<keyword evidence="5 8" id="KW-0472">Membrane</keyword>
<keyword evidence="2 8" id="KW-0812">Transmembrane</keyword>
<name>A0A8J9Y2D8_9NEOP</name>
<organism evidence="11 12">
    <name type="scientific">Brenthis ino</name>
    <name type="common">lesser marbled fritillary</name>
    <dbReference type="NCBI Taxonomy" id="405034"/>
    <lineage>
        <taxon>Eukaryota</taxon>
        <taxon>Metazoa</taxon>
        <taxon>Ecdysozoa</taxon>
        <taxon>Arthropoda</taxon>
        <taxon>Hexapoda</taxon>
        <taxon>Insecta</taxon>
        <taxon>Pterygota</taxon>
        <taxon>Neoptera</taxon>
        <taxon>Endopterygota</taxon>
        <taxon>Lepidoptera</taxon>
        <taxon>Glossata</taxon>
        <taxon>Ditrysia</taxon>
        <taxon>Papilionoidea</taxon>
        <taxon>Nymphalidae</taxon>
        <taxon>Heliconiinae</taxon>
        <taxon>Argynnini</taxon>
        <taxon>Brenthis</taxon>
    </lineage>
</organism>
<feature type="region of interest" description="Disordered" evidence="7">
    <location>
        <begin position="60"/>
        <end position="82"/>
    </location>
</feature>
<feature type="transmembrane region" description="Helical" evidence="8">
    <location>
        <begin position="481"/>
        <end position="505"/>
    </location>
</feature>
<evidence type="ECO:0000256" key="3">
    <source>
        <dbReference type="ARBA" id="ARBA00022729"/>
    </source>
</evidence>
<proteinExistence type="predicted"/>
<keyword evidence="4 8" id="KW-1133">Transmembrane helix</keyword>
<evidence type="ECO:0000256" key="6">
    <source>
        <dbReference type="ARBA" id="ARBA00023180"/>
    </source>
</evidence>
<feature type="non-terminal residue" evidence="11">
    <location>
        <position position="540"/>
    </location>
</feature>
<evidence type="ECO:0000256" key="8">
    <source>
        <dbReference type="SAM" id="Phobius"/>
    </source>
</evidence>
<feature type="domain" description="PSI" evidence="10">
    <location>
        <begin position="364"/>
        <end position="420"/>
    </location>
</feature>
<evidence type="ECO:0000256" key="9">
    <source>
        <dbReference type="SAM" id="SignalP"/>
    </source>
</evidence>
<dbReference type="SMART" id="SM00423">
    <property type="entry name" value="PSI"/>
    <property type="match status" value="1"/>
</dbReference>
<evidence type="ECO:0000256" key="1">
    <source>
        <dbReference type="ARBA" id="ARBA00004479"/>
    </source>
</evidence>